<gene>
    <name evidence="1" type="ORF">FSCOSCO3_A024136</name>
</gene>
<proteinExistence type="predicted"/>
<sequence length="51" mass="5573">PATVPLLWKSERRKQLQRLLPFSQVFTTAALLSYHTDGGSSSSLCSTPQPA</sequence>
<comment type="caution">
    <text evidence="1">The sequence shown here is derived from an EMBL/GenBank/DDBJ whole genome shotgun (WGS) entry which is preliminary data.</text>
</comment>
<feature type="non-terminal residue" evidence="1">
    <location>
        <position position="51"/>
    </location>
</feature>
<evidence type="ECO:0000313" key="2">
    <source>
        <dbReference type="Proteomes" id="UP001314229"/>
    </source>
</evidence>
<evidence type="ECO:0000313" key="1">
    <source>
        <dbReference type="EMBL" id="CAK6958844.1"/>
    </source>
</evidence>
<dbReference type="Proteomes" id="UP001314229">
    <property type="component" value="Unassembled WGS sequence"/>
</dbReference>
<name>A0AAV1NJ85_SCOSC</name>
<organism evidence="1 2">
    <name type="scientific">Scomber scombrus</name>
    <name type="common">Atlantic mackerel</name>
    <name type="synonym">Scomber vernalis</name>
    <dbReference type="NCBI Taxonomy" id="13677"/>
    <lineage>
        <taxon>Eukaryota</taxon>
        <taxon>Metazoa</taxon>
        <taxon>Chordata</taxon>
        <taxon>Craniata</taxon>
        <taxon>Vertebrata</taxon>
        <taxon>Euteleostomi</taxon>
        <taxon>Actinopterygii</taxon>
        <taxon>Neopterygii</taxon>
        <taxon>Teleostei</taxon>
        <taxon>Neoteleostei</taxon>
        <taxon>Acanthomorphata</taxon>
        <taxon>Pelagiaria</taxon>
        <taxon>Scombriformes</taxon>
        <taxon>Scombridae</taxon>
        <taxon>Scomber</taxon>
    </lineage>
</organism>
<dbReference type="EMBL" id="CAWUFR010000036">
    <property type="protein sequence ID" value="CAK6958844.1"/>
    <property type="molecule type" value="Genomic_DNA"/>
</dbReference>
<feature type="non-terminal residue" evidence="1">
    <location>
        <position position="1"/>
    </location>
</feature>
<dbReference type="AlphaFoldDB" id="A0AAV1NJ85"/>
<protein>
    <submittedName>
        <fullName evidence="1">Uncharacterized protein</fullName>
    </submittedName>
</protein>
<accession>A0AAV1NJ85</accession>
<keyword evidence="2" id="KW-1185">Reference proteome</keyword>
<reference evidence="1 2" key="1">
    <citation type="submission" date="2024-01" db="EMBL/GenBank/DDBJ databases">
        <authorList>
            <person name="Alioto T."/>
            <person name="Alioto T."/>
            <person name="Gomez Garrido J."/>
        </authorList>
    </citation>
    <scope>NUCLEOTIDE SEQUENCE [LARGE SCALE GENOMIC DNA]</scope>
</reference>